<keyword evidence="11" id="KW-1185">Reference proteome</keyword>
<dbReference type="PANTHER" id="PTHR30573">
    <property type="entry name" value="QUINOLINATE SYNTHETASE A"/>
    <property type="match status" value="1"/>
</dbReference>
<keyword evidence="7 9" id="KW-0408">Iron</keyword>
<dbReference type="NCBIfam" id="TIGR00550">
    <property type="entry name" value="nadA"/>
    <property type="match status" value="1"/>
</dbReference>
<dbReference type="Proteomes" id="UP000024942">
    <property type="component" value="Unassembled WGS sequence"/>
</dbReference>
<evidence type="ECO:0000313" key="10">
    <source>
        <dbReference type="EMBL" id="KDA04098.1"/>
    </source>
</evidence>
<evidence type="ECO:0000256" key="1">
    <source>
        <dbReference type="ARBA" id="ARBA00005065"/>
    </source>
</evidence>
<reference evidence="10 11" key="1">
    <citation type="journal article" date="2014" name="Antonie Van Leeuwenhoek">
        <title>Hyphomonas beringensis sp. nov. and Hyphomonas chukchiensis sp. nov., isolated from surface seawater of the Bering Sea and Chukchi Sea.</title>
        <authorList>
            <person name="Li C."/>
            <person name="Lai Q."/>
            <person name="Li G."/>
            <person name="Dong C."/>
            <person name="Wang J."/>
            <person name="Liao Y."/>
            <person name="Shao Z."/>
        </authorList>
    </citation>
    <scope>NUCLEOTIDE SEQUENCE [LARGE SCALE GENOMIC DNA]</scope>
    <source>
        <strain evidence="10 11">SCH89</strain>
    </source>
</reference>
<accession>A0A059GC61</accession>
<dbReference type="AlphaFoldDB" id="A0A059GC61"/>
<feature type="binding site" evidence="9">
    <location>
        <position position="96"/>
    </location>
    <ligand>
        <name>iminosuccinate</name>
        <dbReference type="ChEBI" id="CHEBI:77875"/>
    </ligand>
</feature>
<evidence type="ECO:0000256" key="3">
    <source>
        <dbReference type="ARBA" id="ARBA00022485"/>
    </source>
</evidence>
<evidence type="ECO:0000256" key="4">
    <source>
        <dbReference type="ARBA" id="ARBA00022642"/>
    </source>
</evidence>
<name>A0A059GC61_9PROT</name>
<keyword evidence="9" id="KW-0963">Cytoplasm</keyword>
<dbReference type="InterPro" id="IPR023066">
    <property type="entry name" value="Quinolinate_synth_type2"/>
</dbReference>
<organism evidence="10 11">
    <name type="scientific">Hyphomonas oceanitis SCH89</name>
    <dbReference type="NCBI Taxonomy" id="1280953"/>
    <lineage>
        <taxon>Bacteria</taxon>
        <taxon>Pseudomonadati</taxon>
        <taxon>Pseudomonadota</taxon>
        <taxon>Alphaproteobacteria</taxon>
        <taxon>Hyphomonadales</taxon>
        <taxon>Hyphomonadaceae</taxon>
        <taxon>Hyphomonas</taxon>
    </lineage>
</organism>
<dbReference type="PANTHER" id="PTHR30573:SF0">
    <property type="entry name" value="QUINOLINATE SYNTHASE, CHLOROPLASTIC"/>
    <property type="match status" value="1"/>
</dbReference>
<comment type="catalytic activity">
    <reaction evidence="9">
        <text>iminosuccinate + dihydroxyacetone phosphate = quinolinate + phosphate + 2 H2O + H(+)</text>
        <dbReference type="Rhea" id="RHEA:25888"/>
        <dbReference type="ChEBI" id="CHEBI:15377"/>
        <dbReference type="ChEBI" id="CHEBI:15378"/>
        <dbReference type="ChEBI" id="CHEBI:29959"/>
        <dbReference type="ChEBI" id="CHEBI:43474"/>
        <dbReference type="ChEBI" id="CHEBI:57642"/>
        <dbReference type="ChEBI" id="CHEBI:77875"/>
        <dbReference type="EC" id="2.5.1.72"/>
    </reaction>
</comment>
<feature type="binding site" evidence="9">
    <location>
        <begin position="256"/>
        <end position="258"/>
    </location>
    <ligand>
        <name>iminosuccinate</name>
        <dbReference type="ChEBI" id="CHEBI:77875"/>
    </ligand>
</feature>
<feature type="binding site" evidence="9">
    <location>
        <begin position="167"/>
        <end position="169"/>
    </location>
    <ligand>
        <name>iminosuccinate</name>
        <dbReference type="ChEBI" id="CHEBI:77875"/>
    </ligand>
</feature>
<dbReference type="SUPFAM" id="SSF142754">
    <property type="entry name" value="NadA-like"/>
    <property type="match status" value="1"/>
</dbReference>
<dbReference type="GO" id="GO:0034628">
    <property type="term" value="P:'de novo' NAD+ biosynthetic process from L-aspartate"/>
    <property type="evidence" value="ECO:0007669"/>
    <property type="project" value="TreeGrafter"/>
</dbReference>
<evidence type="ECO:0000256" key="8">
    <source>
        <dbReference type="ARBA" id="ARBA00023014"/>
    </source>
</evidence>
<feature type="binding site" evidence="9">
    <location>
        <position position="141"/>
    </location>
    <ligand>
        <name>[4Fe-4S] cluster</name>
        <dbReference type="ChEBI" id="CHEBI:49883"/>
    </ligand>
</feature>
<dbReference type="NCBIfam" id="NF006878">
    <property type="entry name" value="PRK09375.1-2"/>
    <property type="match status" value="1"/>
</dbReference>
<dbReference type="UniPathway" id="UPA00253">
    <property type="reaction ID" value="UER00327"/>
</dbReference>
<dbReference type="Gene3D" id="3.40.50.10800">
    <property type="entry name" value="NadA-like"/>
    <property type="match status" value="3"/>
</dbReference>
<keyword evidence="8 9" id="KW-0411">Iron-sulfur</keyword>
<keyword evidence="3 9" id="KW-0004">4Fe-4S</keyword>
<comment type="pathway">
    <text evidence="1 9">Cofactor biosynthesis; NAD(+) biosynthesis; quinolinate from iminoaspartate: step 1/1.</text>
</comment>
<evidence type="ECO:0000256" key="7">
    <source>
        <dbReference type="ARBA" id="ARBA00023004"/>
    </source>
</evidence>
<dbReference type="eggNOG" id="COG0379">
    <property type="taxonomic scope" value="Bacteria"/>
</dbReference>
<evidence type="ECO:0000313" key="11">
    <source>
        <dbReference type="Proteomes" id="UP000024942"/>
    </source>
</evidence>
<feature type="binding site" evidence="9">
    <location>
        <position position="230"/>
    </location>
    <ligand>
        <name>[4Fe-4S] cluster</name>
        <dbReference type="ChEBI" id="CHEBI:49883"/>
    </ligand>
</feature>
<keyword evidence="5 9" id="KW-0808">Transferase</keyword>
<dbReference type="HAMAP" id="MF_00568">
    <property type="entry name" value="NadA_type2"/>
    <property type="match status" value="1"/>
</dbReference>
<dbReference type="InterPro" id="IPR036094">
    <property type="entry name" value="NadA_sf"/>
</dbReference>
<dbReference type="RefSeq" id="WP_035535509.1">
    <property type="nucleotide sequence ID" value="NZ_ARYL01000002.1"/>
</dbReference>
<keyword evidence="6 9" id="KW-0479">Metal-binding</keyword>
<comment type="cofactor">
    <cofactor evidence="9">
        <name>[4Fe-4S] cluster</name>
        <dbReference type="ChEBI" id="CHEBI:49883"/>
    </cofactor>
    <text evidence="9">Binds 1 [4Fe-4S] cluster per subunit.</text>
</comment>
<feature type="binding site" evidence="9">
    <location>
        <position position="78"/>
    </location>
    <ligand>
        <name>iminosuccinate</name>
        <dbReference type="ChEBI" id="CHEBI:77875"/>
    </ligand>
</feature>
<dbReference type="InterPro" id="IPR003473">
    <property type="entry name" value="NadA"/>
</dbReference>
<dbReference type="STRING" id="1280953.HOC_02131"/>
<sequence length="380" mass="41174">MARLIDSAPGCPTPTPLRGASAAEARGLSYDAAVKAETDHLYPLVADFVTPMEWPAVAPLVAAINRLKKEKNAVILAHNYMTPDIFSLVGDFRGDSLQLAREASATEADIIVQAGVHFMAETSKILAPNKTVLIPDMRAGCSLAASITGADVRLIKQKYPDYPIVTYVNCTAEVKAECHITCTSSNAAQVVEAVAKEWNSDTVIMVPDQYLAKNVAAQTDIRILTWPGACEVHELFSADDVNQLREAHPGVVILAHPECPPDVLEAADFAGSTSALANYVSENSPSKVVLLTECSMSDNVAAVNPNVNFIRPCNLCPHMKRITLENIYDCLVTGKYEVKIPEDVRVRAKQALDAMMALPKMERPLAFETGLKPLEVEMVM</sequence>
<proteinExistence type="inferred from homology"/>
<evidence type="ECO:0000256" key="2">
    <source>
        <dbReference type="ARBA" id="ARBA00012669"/>
    </source>
</evidence>
<keyword evidence="4 9" id="KW-0662">Pyridine nucleotide biosynthesis</keyword>
<gene>
    <name evidence="9" type="primary">nadA</name>
    <name evidence="10" type="ORF">HOC_02131</name>
</gene>
<evidence type="ECO:0000256" key="9">
    <source>
        <dbReference type="HAMAP-Rule" id="MF_00568"/>
    </source>
</evidence>
<dbReference type="NCBIfam" id="NF006879">
    <property type="entry name" value="PRK09375.1-4"/>
    <property type="match status" value="1"/>
</dbReference>
<dbReference type="GO" id="GO:0005829">
    <property type="term" value="C:cytosol"/>
    <property type="evidence" value="ECO:0007669"/>
    <property type="project" value="TreeGrafter"/>
</dbReference>
<dbReference type="EC" id="2.5.1.72" evidence="2 9"/>
<protein>
    <recommendedName>
        <fullName evidence="2 9">Quinolinate synthase</fullName>
        <ecNumber evidence="2 9">2.5.1.72</ecNumber>
    </recommendedName>
</protein>
<evidence type="ECO:0000256" key="5">
    <source>
        <dbReference type="ARBA" id="ARBA00022679"/>
    </source>
</evidence>
<feature type="binding site" evidence="9">
    <location>
        <position position="316"/>
    </location>
    <ligand>
        <name>[4Fe-4S] cluster</name>
        <dbReference type="ChEBI" id="CHEBI:49883"/>
    </ligand>
</feature>
<comment type="similarity">
    <text evidence="9">Belongs to the quinolinate synthase family. Type 2 subfamily.</text>
</comment>
<dbReference type="GO" id="GO:0051539">
    <property type="term" value="F:4 iron, 4 sulfur cluster binding"/>
    <property type="evidence" value="ECO:0007669"/>
    <property type="project" value="UniProtKB-KW"/>
</dbReference>
<comment type="caution">
    <text evidence="10">The sequence shown here is derived from an EMBL/GenBank/DDBJ whole genome shotgun (WGS) entry which is preliminary data.</text>
</comment>
<dbReference type="OrthoDB" id="9801204at2"/>
<evidence type="ECO:0000256" key="6">
    <source>
        <dbReference type="ARBA" id="ARBA00022723"/>
    </source>
</evidence>
<dbReference type="PATRIC" id="fig|1280953.3.peg.429"/>
<comment type="subcellular location">
    <subcellularLocation>
        <location evidence="9">Cytoplasm</location>
    </subcellularLocation>
</comment>
<dbReference type="EMBL" id="ARYL01000002">
    <property type="protein sequence ID" value="KDA04098.1"/>
    <property type="molecule type" value="Genomic_DNA"/>
</dbReference>
<feature type="binding site" evidence="9">
    <location>
        <position position="273"/>
    </location>
    <ligand>
        <name>iminosuccinate</name>
        <dbReference type="ChEBI" id="CHEBI:77875"/>
    </ligand>
</feature>
<dbReference type="Pfam" id="PF02445">
    <property type="entry name" value="NadA"/>
    <property type="match status" value="1"/>
</dbReference>
<dbReference type="GO" id="GO:0008987">
    <property type="term" value="F:quinolinate synthetase A activity"/>
    <property type="evidence" value="ECO:0007669"/>
    <property type="project" value="UniProtKB-UniRule"/>
</dbReference>
<comment type="function">
    <text evidence="9">Catalyzes the condensation of iminoaspartate with dihydroxyacetone phosphate to form quinolinate.</text>
</comment>
<feature type="binding site" evidence="9">
    <location>
        <position position="184"/>
    </location>
    <ligand>
        <name>iminosuccinate</name>
        <dbReference type="ChEBI" id="CHEBI:77875"/>
    </ligand>
</feature>
<dbReference type="GO" id="GO:0046872">
    <property type="term" value="F:metal ion binding"/>
    <property type="evidence" value="ECO:0007669"/>
    <property type="project" value="UniProtKB-KW"/>
</dbReference>